<proteinExistence type="inferred from homology"/>
<dbReference type="Gene3D" id="3.30.70.560">
    <property type="entry name" value="7,8-Dihydro-6-hydroxymethylpterin-pyrophosphokinase HPPK"/>
    <property type="match status" value="1"/>
</dbReference>
<dbReference type="PANTHER" id="PTHR43071:SF1">
    <property type="entry name" value="2-AMINO-4-HYDROXY-6-HYDROXYMETHYLDIHYDROPTERIDINE PYROPHOSPHOKINASE"/>
    <property type="match status" value="1"/>
</dbReference>
<evidence type="ECO:0000256" key="10">
    <source>
        <dbReference type="ARBA" id="ARBA00029409"/>
    </source>
</evidence>
<dbReference type="Pfam" id="PF01288">
    <property type="entry name" value="HPPK"/>
    <property type="match status" value="1"/>
</dbReference>
<evidence type="ECO:0000256" key="1">
    <source>
        <dbReference type="ARBA" id="ARBA00005051"/>
    </source>
</evidence>
<evidence type="ECO:0000256" key="8">
    <source>
        <dbReference type="ARBA" id="ARBA00022840"/>
    </source>
</evidence>
<evidence type="ECO:0000259" key="13">
    <source>
        <dbReference type="Pfam" id="PF01288"/>
    </source>
</evidence>
<accession>A0A1M7SYP5</accession>
<evidence type="ECO:0000256" key="9">
    <source>
        <dbReference type="ARBA" id="ARBA00022909"/>
    </source>
</evidence>
<dbReference type="EC" id="2.7.6.3" evidence="3"/>
<evidence type="ECO:0000313" key="14">
    <source>
        <dbReference type="EMBL" id="SHN63622.1"/>
    </source>
</evidence>
<keyword evidence="5" id="KW-0808">Transferase</keyword>
<comment type="similarity">
    <text evidence="2">Belongs to the HPPK family.</text>
</comment>
<protein>
    <recommendedName>
        <fullName evidence="4">2-amino-4-hydroxy-6-hydroxymethyldihydropteridine pyrophosphokinase</fullName>
        <ecNumber evidence="3">2.7.6.3</ecNumber>
    </recommendedName>
    <alternativeName>
        <fullName evidence="11">6-hydroxymethyl-7,8-dihydropterin pyrophosphokinase</fullName>
    </alternativeName>
    <alternativeName>
        <fullName evidence="12">7,8-dihydro-6-hydroxymethylpterin-pyrophosphokinase</fullName>
    </alternativeName>
</protein>
<dbReference type="InterPro" id="IPR035907">
    <property type="entry name" value="Hppk_sf"/>
</dbReference>
<dbReference type="OrthoDB" id="9808041at2"/>
<dbReference type="UniPathway" id="UPA00077">
    <property type="reaction ID" value="UER00155"/>
</dbReference>
<keyword evidence="9" id="KW-0289">Folate biosynthesis</keyword>
<dbReference type="GO" id="GO:0046656">
    <property type="term" value="P:folic acid biosynthetic process"/>
    <property type="evidence" value="ECO:0007669"/>
    <property type="project" value="UniProtKB-KW"/>
</dbReference>
<dbReference type="GO" id="GO:0005524">
    <property type="term" value="F:ATP binding"/>
    <property type="evidence" value="ECO:0007669"/>
    <property type="project" value="UniProtKB-KW"/>
</dbReference>
<dbReference type="GO" id="GO:0003848">
    <property type="term" value="F:2-amino-4-hydroxy-6-hydroxymethyldihydropteridine diphosphokinase activity"/>
    <property type="evidence" value="ECO:0007669"/>
    <property type="project" value="UniProtKB-EC"/>
</dbReference>
<keyword evidence="6" id="KW-0547">Nucleotide-binding</keyword>
<reference evidence="14 15" key="1">
    <citation type="submission" date="2016-12" db="EMBL/GenBank/DDBJ databases">
        <authorList>
            <person name="Song W.-J."/>
            <person name="Kurnit D.M."/>
        </authorList>
    </citation>
    <scope>NUCLEOTIDE SEQUENCE [LARGE SCALE GENOMIC DNA]</scope>
    <source>
        <strain evidence="14 15">DSM 11393</strain>
    </source>
</reference>
<dbReference type="InterPro" id="IPR000550">
    <property type="entry name" value="Hppk"/>
</dbReference>
<evidence type="ECO:0000256" key="2">
    <source>
        <dbReference type="ARBA" id="ARBA00005810"/>
    </source>
</evidence>
<feature type="domain" description="7,8-dihydro-6-hydroxymethylpterin-pyrophosphokinase" evidence="13">
    <location>
        <begin position="17"/>
        <end position="149"/>
    </location>
</feature>
<dbReference type="GO" id="GO:0016301">
    <property type="term" value="F:kinase activity"/>
    <property type="evidence" value="ECO:0007669"/>
    <property type="project" value="UniProtKB-KW"/>
</dbReference>
<evidence type="ECO:0000256" key="7">
    <source>
        <dbReference type="ARBA" id="ARBA00022777"/>
    </source>
</evidence>
<organism evidence="14 15">
    <name type="scientific">Desulfovibrio litoralis DSM 11393</name>
    <dbReference type="NCBI Taxonomy" id="1121455"/>
    <lineage>
        <taxon>Bacteria</taxon>
        <taxon>Pseudomonadati</taxon>
        <taxon>Thermodesulfobacteriota</taxon>
        <taxon>Desulfovibrionia</taxon>
        <taxon>Desulfovibrionales</taxon>
        <taxon>Desulfovibrionaceae</taxon>
        <taxon>Desulfovibrio</taxon>
    </lineage>
</organism>
<dbReference type="NCBIfam" id="TIGR01498">
    <property type="entry name" value="folK"/>
    <property type="match status" value="1"/>
</dbReference>
<dbReference type="GO" id="GO:0046654">
    <property type="term" value="P:tetrahydrofolate biosynthetic process"/>
    <property type="evidence" value="ECO:0007669"/>
    <property type="project" value="UniProtKB-UniPathway"/>
</dbReference>
<dbReference type="STRING" id="1121455.SAMN02745728_01390"/>
<evidence type="ECO:0000256" key="5">
    <source>
        <dbReference type="ARBA" id="ARBA00022679"/>
    </source>
</evidence>
<dbReference type="AlphaFoldDB" id="A0A1M7SYP5"/>
<name>A0A1M7SYP5_9BACT</name>
<evidence type="ECO:0000256" key="4">
    <source>
        <dbReference type="ARBA" id="ARBA00016218"/>
    </source>
</evidence>
<sequence length="178" mass="20223">MSLKNIQLEHLKKHLAYISLGSNIGDSRKHLKSAREALSALPGISISSLSRVYKTEPQEIKEQPWFYNQVLCLSCHHAVTPEGLLESLLDIEKSLGRKREGVKPKGPRTIDLDLLFFDQEQCNTKELVLPHPRLHERAFVLVPLLEINPDLCLPNSLSLNTLLKSLPYRLENDKILQS</sequence>
<dbReference type="PANTHER" id="PTHR43071">
    <property type="entry name" value="2-AMINO-4-HYDROXY-6-HYDROXYMETHYLDIHYDROPTERIDINE PYROPHOSPHOKINASE"/>
    <property type="match status" value="1"/>
</dbReference>
<evidence type="ECO:0000256" key="11">
    <source>
        <dbReference type="ARBA" id="ARBA00029766"/>
    </source>
</evidence>
<keyword evidence="7 14" id="KW-0418">Kinase</keyword>
<dbReference type="RefSeq" id="WP_072697073.1">
    <property type="nucleotide sequence ID" value="NZ_FRDI01000005.1"/>
</dbReference>
<evidence type="ECO:0000256" key="12">
    <source>
        <dbReference type="ARBA" id="ARBA00033413"/>
    </source>
</evidence>
<dbReference type="SUPFAM" id="SSF55083">
    <property type="entry name" value="6-hydroxymethyl-7,8-dihydropterin pyrophosphokinase, HPPK"/>
    <property type="match status" value="1"/>
</dbReference>
<keyword evidence="15" id="KW-1185">Reference proteome</keyword>
<keyword evidence="8" id="KW-0067">ATP-binding</keyword>
<dbReference type="Proteomes" id="UP000186469">
    <property type="component" value="Unassembled WGS sequence"/>
</dbReference>
<evidence type="ECO:0000256" key="6">
    <source>
        <dbReference type="ARBA" id="ARBA00022741"/>
    </source>
</evidence>
<dbReference type="EMBL" id="FRDI01000005">
    <property type="protein sequence ID" value="SHN63622.1"/>
    <property type="molecule type" value="Genomic_DNA"/>
</dbReference>
<dbReference type="CDD" id="cd00483">
    <property type="entry name" value="HPPK"/>
    <property type="match status" value="1"/>
</dbReference>
<comment type="pathway">
    <text evidence="1">Cofactor biosynthesis; tetrahydrofolate biosynthesis; 2-amino-4-hydroxy-6-hydroxymethyl-7,8-dihydropteridine diphosphate from 7,8-dihydroneopterin triphosphate: step 4/4.</text>
</comment>
<comment type="function">
    <text evidence="10">Catalyzes the transfer of pyrophosphate from adenosine triphosphate (ATP) to 6-hydroxymethyl-7,8-dihydropterin, an enzymatic step in folate biosynthesis pathway.</text>
</comment>
<evidence type="ECO:0000256" key="3">
    <source>
        <dbReference type="ARBA" id="ARBA00013253"/>
    </source>
</evidence>
<gene>
    <name evidence="14" type="ORF">SAMN02745728_01390</name>
</gene>
<evidence type="ECO:0000313" key="15">
    <source>
        <dbReference type="Proteomes" id="UP000186469"/>
    </source>
</evidence>